<sequence>MKWAAPTLNGVVYIGNNLRQVDRMEVLLSDNLPGREAVLRSWMESDISQMVTTDVGEPCGMVGINHDIIWMLGTDKLIGSKRDCFQICREARRWVEHYLKELDRPLWNDVWVKNTTSIAWLKAIGFTVEEPRPMGESAALFCRFWRKP</sequence>
<proteinExistence type="predicted"/>
<dbReference type="Proteomes" id="UP000504725">
    <property type="component" value="Segment"/>
</dbReference>
<organism evidence="1 2">
    <name type="scientific">uncultured phage_MedDCM-OCT-S38-C3</name>
    <dbReference type="NCBI Taxonomy" id="2740803"/>
    <lineage>
        <taxon>Viruses</taxon>
        <taxon>Duplodnaviria</taxon>
        <taxon>Heunggongvirae</taxon>
        <taxon>Uroviricota</taxon>
        <taxon>Caudoviricetes</taxon>
        <taxon>Autographivirales</taxon>
        <taxon>Stopalavirus</taxon>
        <taxon>Stopalavirus S38C3</taxon>
    </lineage>
</organism>
<reference evidence="1 2" key="1">
    <citation type="journal article" date="2013" name="PLoS Genet.">
        <title>Expanding the Marine Virosphere Using Metagenomics.</title>
        <authorList>
            <person name="Mizuno C.M."/>
            <person name="Rodriguez-Valera F."/>
            <person name="Kimes N.E."/>
            <person name="Ghai R."/>
        </authorList>
    </citation>
    <scope>NUCLEOTIDE SEQUENCE [LARGE SCALE GENOMIC DNA]</scope>
    <source>
        <strain evidence="1">UvMED-CGR-U-MedDCM-OCT-S38-C3</strain>
    </source>
</reference>
<name>A0A6S4PIV4_9CAUD</name>
<accession>A0A6S4PIV4</accession>
<dbReference type="EMBL" id="AP013548">
    <property type="protein sequence ID" value="BAQ94446.1"/>
    <property type="molecule type" value="Genomic_DNA"/>
</dbReference>
<keyword evidence="1" id="KW-0808">Transferase</keyword>
<evidence type="ECO:0000313" key="1">
    <source>
        <dbReference type="EMBL" id="BAQ94446.1"/>
    </source>
</evidence>
<dbReference type="KEGG" id="vg:55412224"/>
<protein>
    <submittedName>
        <fullName evidence="1">Putative acetyltransferase</fullName>
    </submittedName>
</protein>
<dbReference type="RefSeq" id="YP_009777943.1">
    <property type="nucleotide sequence ID" value="NC_047707.1"/>
</dbReference>
<dbReference type="GO" id="GO:0016740">
    <property type="term" value="F:transferase activity"/>
    <property type="evidence" value="ECO:0007669"/>
    <property type="project" value="UniProtKB-KW"/>
</dbReference>
<dbReference type="GeneID" id="55412224"/>
<evidence type="ECO:0000313" key="2">
    <source>
        <dbReference type="Proteomes" id="UP000504725"/>
    </source>
</evidence>
<keyword evidence="2" id="KW-1185">Reference proteome</keyword>